<dbReference type="SUPFAM" id="SSF47090">
    <property type="entry name" value="PGBD-like"/>
    <property type="match status" value="1"/>
</dbReference>
<dbReference type="HOGENOM" id="CLU_1967818_0_0_0"/>
<protein>
    <recommendedName>
        <fullName evidence="2">Peptidoglycan binding-like domain-containing protein</fullName>
    </recommendedName>
</protein>
<evidence type="ECO:0000256" key="1">
    <source>
        <dbReference type="SAM" id="SignalP"/>
    </source>
</evidence>
<feature type="signal peptide" evidence="1">
    <location>
        <begin position="1"/>
        <end position="41"/>
    </location>
</feature>
<dbReference type="InterPro" id="IPR036365">
    <property type="entry name" value="PGBD-like_sf"/>
</dbReference>
<feature type="domain" description="Peptidoglycan binding-like" evidence="2">
    <location>
        <begin position="105"/>
        <end position="154"/>
    </location>
</feature>
<organism evidence="3 4">
    <name type="scientific">Leptospirillum ferrooxidans (strain C2-3)</name>
    <dbReference type="NCBI Taxonomy" id="1162668"/>
    <lineage>
        <taxon>Bacteria</taxon>
        <taxon>Pseudomonadati</taxon>
        <taxon>Nitrospirota</taxon>
        <taxon>Nitrospiria</taxon>
        <taxon>Nitrospirales</taxon>
        <taxon>Nitrospiraceae</taxon>
        <taxon>Leptospirillum</taxon>
    </lineage>
</organism>
<dbReference type="RefSeq" id="WP_014449576.1">
    <property type="nucleotide sequence ID" value="NC_017094.1"/>
</dbReference>
<name>I0IP89_LEPFC</name>
<keyword evidence="1" id="KW-0732">Signal</keyword>
<dbReference type="AlphaFoldDB" id="I0IP89"/>
<proteinExistence type="predicted"/>
<dbReference type="KEGG" id="lfc:LFE_1405"/>
<evidence type="ECO:0000313" key="4">
    <source>
        <dbReference type="Proteomes" id="UP000007382"/>
    </source>
</evidence>
<dbReference type="eggNOG" id="COG3409">
    <property type="taxonomic scope" value="Bacteria"/>
</dbReference>
<accession>I0IP89</accession>
<dbReference type="Proteomes" id="UP000007382">
    <property type="component" value="Chromosome"/>
</dbReference>
<keyword evidence="4" id="KW-1185">Reference proteome</keyword>
<dbReference type="OrthoDB" id="9815541at2"/>
<dbReference type="STRING" id="1162668.LFE_1405"/>
<dbReference type="EMBL" id="AP012342">
    <property type="protein sequence ID" value="BAM07088.1"/>
    <property type="molecule type" value="Genomic_DNA"/>
</dbReference>
<evidence type="ECO:0000259" key="2">
    <source>
        <dbReference type="Pfam" id="PF01471"/>
    </source>
</evidence>
<reference evidence="3 4" key="1">
    <citation type="journal article" date="2012" name="J. Bacteriol.">
        <title>Complete Genome Sequence of Leptospirillum ferrooxidans Strain C2-3, Isolated from a Fresh Volcanic Ash Deposit on the Island of Miyake, Japan.</title>
        <authorList>
            <person name="Fujimura R."/>
            <person name="Sato Y."/>
            <person name="Nishizawa T."/>
            <person name="Oshima K."/>
            <person name="Kim S.-W."/>
            <person name="Hattori M."/>
            <person name="Kamijo T."/>
            <person name="Ohta H."/>
        </authorList>
    </citation>
    <scope>NUCLEOTIDE SEQUENCE [LARGE SCALE GENOMIC DNA]</scope>
    <source>
        <strain evidence="3 4">C2-3</strain>
    </source>
</reference>
<feature type="chain" id="PRO_5003629433" description="Peptidoglycan binding-like domain-containing protein" evidence="1">
    <location>
        <begin position="42"/>
        <end position="156"/>
    </location>
</feature>
<dbReference type="InterPro" id="IPR036366">
    <property type="entry name" value="PGBDSf"/>
</dbReference>
<dbReference type="Pfam" id="PF01471">
    <property type="entry name" value="PG_binding_1"/>
    <property type="match status" value="1"/>
</dbReference>
<dbReference type="PATRIC" id="fig|1162668.3.peg.1671"/>
<reference evidence="4" key="2">
    <citation type="submission" date="2012-03" db="EMBL/GenBank/DDBJ databases">
        <title>The complete genome sequence of the pioneer microbe on fresh volcanic deposit, Leptospirillum ferrooxidans strain C2-3.</title>
        <authorList>
            <person name="Fujimura R."/>
            <person name="Sato Y."/>
            <person name="Nishizawa T."/>
            <person name="Nanba K."/>
            <person name="Oshima K."/>
            <person name="Hattori M."/>
            <person name="Kamijo T."/>
            <person name="Ohta H."/>
        </authorList>
    </citation>
    <scope>NUCLEOTIDE SEQUENCE [LARGE SCALE GENOMIC DNA]</scope>
    <source>
        <strain evidence="4">C2-3</strain>
    </source>
</reference>
<dbReference type="InterPro" id="IPR002477">
    <property type="entry name" value="Peptidoglycan-bd-like"/>
</dbReference>
<evidence type="ECO:0000313" key="3">
    <source>
        <dbReference type="EMBL" id="BAM07088.1"/>
    </source>
</evidence>
<dbReference type="Gene3D" id="1.10.101.10">
    <property type="entry name" value="PGBD-like superfamily/PGBD"/>
    <property type="match status" value="1"/>
</dbReference>
<sequence>MKKFGRFFGAKTGIAFTAAISGMAIFALSFQSMTVGTPAFADPAAAPMAPVQGMAGDVKSAAGADVKATKKEVKKTSGKVVKSGKKMGRHMVKAGKRKASAYMMKVQKALIAKGAKIKADGFFGPASRKALMDYQKVHKMNVTGRVDAATKKALGL</sequence>
<gene>
    <name evidence="3" type="ordered locus">LFE_1405</name>
</gene>